<evidence type="ECO:0000313" key="2">
    <source>
        <dbReference type="EMBL" id="CAF4246055.1"/>
    </source>
</evidence>
<dbReference type="Proteomes" id="UP000681722">
    <property type="component" value="Unassembled WGS sequence"/>
</dbReference>
<dbReference type="EMBL" id="CAJNOQ010015602">
    <property type="protein sequence ID" value="CAF1364617.1"/>
    <property type="molecule type" value="Genomic_DNA"/>
</dbReference>
<proteinExistence type="predicted"/>
<accession>A0A815IGA8</accession>
<gene>
    <name evidence="1" type="ORF">GPM918_LOCUS31551</name>
    <name evidence="2" type="ORF">SRO942_LOCUS32200</name>
</gene>
<dbReference type="EMBL" id="CAJOBC010072095">
    <property type="protein sequence ID" value="CAF4246055.1"/>
    <property type="molecule type" value="Genomic_DNA"/>
</dbReference>
<evidence type="ECO:0000313" key="3">
    <source>
        <dbReference type="Proteomes" id="UP000663829"/>
    </source>
</evidence>
<sequence length="167" mass="19502">MFTTSLPQIRIEHITAQNTCADITPWWFQQEKPSHCRFPQTYDPLSIYHRRMYDCLAKYRTMTKTVSLDFSQNPFSPTIDNTEALIIVLNELLCQLDVNLCFTNRKVDYDDSTYRTACGVGDQMQNLAHHLQQQASAADNLIKQNNILQHIQPKKYDYKFEAALKHL</sequence>
<protein>
    <submittedName>
        <fullName evidence="1">Uncharacterized protein</fullName>
    </submittedName>
</protein>
<evidence type="ECO:0000313" key="1">
    <source>
        <dbReference type="EMBL" id="CAF1364617.1"/>
    </source>
</evidence>
<name>A0A815IGA8_9BILA</name>
<dbReference type="Proteomes" id="UP000663829">
    <property type="component" value="Unassembled WGS sequence"/>
</dbReference>
<organism evidence="1 3">
    <name type="scientific">Didymodactylos carnosus</name>
    <dbReference type="NCBI Taxonomy" id="1234261"/>
    <lineage>
        <taxon>Eukaryota</taxon>
        <taxon>Metazoa</taxon>
        <taxon>Spiralia</taxon>
        <taxon>Gnathifera</taxon>
        <taxon>Rotifera</taxon>
        <taxon>Eurotatoria</taxon>
        <taxon>Bdelloidea</taxon>
        <taxon>Philodinida</taxon>
        <taxon>Philodinidae</taxon>
        <taxon>Didymodactylos</taxon>
    </lineage>
</organism>
<keyword evidence="3" id="KW-1185">Reference proteome</keyword>
<dbReference type="AlphaFoldDB" id="A0A815IGA8"/>
<comment type="caution">
    <text evidence="1">The sequence shown here is derived from an EMBL/GenBank/DDBJ whole genome shotgun (WGS) entry which is preliminary data.</text>
</comment>
<reference evidence="1" key="1">
    <citation type="submission" date="2021-02" db="EMBL/GenBank/DDBJ databases">
        <authorList>
            <person name="Nowell W R."/>
        </authorList>
    </citation>
    <scope>NUCLEOTIDE SEQUENCE</scope>
</reference>